<name>A0ABN3N8B3_9ACTN</name>
<evidence type="ECO:0000256" key="1">
    <source>
        <dbReference type="ARBA" id="ARBA00009175"/>
    </source>
</evidence>
<organism evidence="4 5">
    <name type="scientific">Pilimelia columellifera subsp. columellifera</name>
    <dbReference type="NCBI Taxonomy" id="706583"/>
    <lineage>
        <taxon>Bacteria</taxon>
        <taxon>Bacillati</taxon>
        <taxon>Actinomycetota</taxon>
        <taxon>Actinomycetes</taxon>
        <taxon>Micromonosporales</taxon>
        <taxon>Micromonosporaceae</taxon>
        <taxon>Pilimelia</taxon>
    </lineage>
</organism>
<accession>A0ABN3N8B3</accession>
<comment type="caution">
    <text evidence="4">The sequence shown here is derived from an EMBL/GenBank/DDBJ whole genome shotgun (WGS) entry which is preliminary data.</text>
</comment>
<evidence type="ECO:0000256" key="3">
    <source>
        <dbReference type="ARBA" id="ARBA00022729"/>
    </source>
</evidence>
<evidence type="ECO:0000313" key="5">
    <source>
        <dbReference type="Proteomes" id="UP001499978"/>
    </source>
</evidence>
<dbReference type="PIRSF" id="PIRSF004846">
    <property type="entry name" value="ModA"/>
    <property type="match status" value="1"/>
</dbReference>
<dbReference type="SUPFAM" id="SSF53850">
    <property type="entry name" value="Periplasmic binding protein-like II"/>
    <property type="match status" value="1"/>
</dbReference>
<sequence>MGISSPIGRALAALGTTLAVGGCADAPQAVAEPRLAVYAPAALAGALTDLADAFERNRPGLRIVFTFGPSASLAEQLNDGATADVFVADDERAMRSVVVARLAATGPRIFARSRLAIVVADGNPMRIDSLDDLSRGDLAVARCAARAPCGAATDDALDSAGVRLGSAAEEGTANAVLTRVTLGEADAGLLRRSEAFAAQGQIDLVDVPQGRGATSGYQAVWLTNSARPQDAAAWVGYLTSDKAQTALRRAGLDRP</sequence>
<dbReference type="InterPro" id="IPR050682">
    <property type="entry name" value="ModA/WtpA"/>
</dbReference>
<dbReference type="PANTHER" id="PTHR30632:SF0">
    <property type="entry name" value="SULFATE-BINDING PROTEIN"/>
    <property type="match status" value="1"/>
</dbReference>
<keyword evidence="2" id="KW-0479">Metal-binding</keyword>
<dbReference type="Gene3D" id="3.40.190.10">
    <property type="entry name" value="Periplasmic binding protein-like II"/>
    <property type="match status" value="2"/>
</dbReference>
<reference evidence="4 5" key="1">
    <citation type="journal article" date="2019" name="Int. J. Syst. Evol. Microbiol.">
        <title>The Global Catalogue of Microorganisms (GCM) 10K type strain sequencing project: providing services to taxonomists for standard genome sequencing and annotation.</title>
        <authorList>
            <consortium name="The Broad Institute Genomics Platform"/>
            <consortium name="The Broad Institute Genome Sequencing Center for Infectious Disease"/>
            <person name="Wu L."/>
            <person name="Ma J."/>
        </authorList>
    </citation>
    <scope>NUCLEOTIDE SEQUENCE [LARGE SCALE GENOMIC DNA]</scope>
    <source>
        <strain evidence="4 5">JCM 3367</strain>
    </source>
</reference>
<dbReference type="NCBIfam" id="TIGR01256">
    <property type="entry name" value="modA"/>
    <property type="match status" value="1"/>
</dbReference>
<comment type="similarity">
    <text evidence="1">Belongs to the bacterial solute-binding protein ModA family.</text>
</comment>
<dbReference type="InterPro" id="IPR005950">
    <property type="entry name" value="ModA"/>
</dbReference>
<keyword evidence="5" id="KW-1185">Reference proteome</keyword>
<keyword evidence="3" id="KW-0732">Signal</keyword>
<protein>
    <submittedName>
        <fullName evidence="4">Molybdate ABC transporter substrate-binding protein</fullName>
    </submittedName>
</protein>
<proteinExistence type="inferred from homology"/>
<evidence type="ECO:0000256" key="2">
    <source>
        <dbReference type="ARBA" id="ARBA00022723"/>
    </source>
</evidence>
<dbReference type="EMBL" id="BAAARY010000003">
    <property type="protein sequence ID" value="GAA2515760.1"/>
    <property type="molecule type" value="Genomic_DNA"/>
</dbReference>
<evidence type="ECO:0000313" key="4">
    <source>
        <dbReference type="EMBL" id="GAA2515760.1"/>
    </source>
</evidence>
<dbReference type="PANTHER" id="PTHR30632">
    <property type="entry name" value="MOLYBDATE-BINDING PERIPLASMIC PROTEIN"/>
    <property type="match status" value="1"/>
</dbReference>
<gene>
    <name evidence="4" type="primary">modA_1</name>
    <name evidence="4" type="ORF">GCM10010201_10310</name>
</gene>
<dbReference type="Proteomes" id="UP001499978">
    <property type="component" value="Unassembled WGS sequence"/>
</dbReference>
<dbReference type="RefSeq" id="WP_344169032.1">
    <property type="nucleotide sequence ID" value="NZ_BAAARY010000003.1"/>
</dbReference>
<dbReference type="Pfam" id="PF13531">
    <property type="entry name" value="SBP_bac_11"/>
    <property type="match status" value="1"/>
</dbReference>